<dbReference type="GeneID" id="94825900"/>
<dbReference type="GO" id="GO:0005886">
    <property type="term" value="C:plasma membrane"/>
    <property type="evidence" value="ECO:0007669"/>
    <property type="project" value="TreeGrafter"/>
</dbReference>
<keyword evidence="4 8" id="KW-1133">Transmembrane helix</keyword>
<dbReference type="PROSITE" id="PS50125">
    <property type="entry name" value="GUANYLATE_CYCLASE_2"/>
    <property type="match status" value="1"/>
</dbReference>
<dbReference type="SUPFAM" id="SSF55785">
    <property type="entry name" value="PYP-like sensor domain (PAS domain)"/>
    <property type="match status" value="1"/>
</dbReference>
<evidence type="ECO:0000256" key="1">
    <source>
        <dbReference type="ARBA" id="ARBA00004370"/>
    </source>
</evidence>
<dbReference type="Proteomes" id="UP000179807">
    <property type="component" value="Unassembled WGS sequence"/>
</dbReference>
<feature type="transmembrane region" description="Helical" evidence="8">
    <location>
        <begin position="650"/>
        <end position="672"/>
    </location>
</feature>
<dbReference type="RefSeq" id="XP_068366681.1">
    <property type="nucleotide sequence ID" value="XM_068491196.1"/>
</dbReference>
<dbReference type="InterPro" id="IPR001054">
    <property type="entry name" value="A/G_cyclase"/>
</dbReference>
<dbReference type="SMART" id="SM00044">
    <property type="entry name" value="CYCc"/>
    <property type="match status" value="1"/>
</dbReference>
<dbReference type="SUPFAM" id="SSF55073">
    <property type="entry name" value="Nucleotide cyclase"/>
    <property type="match status" value="1"/>
</dbReference>
<evidence type="ECO:0000259" key="9">
    <source>
        <dbReference type="PROSITE" id="PS50112"/>
    </source>
</evidence>
<feature type="transmembrane region" description="Helical" evidence="8">
    <location>
        <begin position="279"/>
        <end position="301"/>
    </location>
</feature>
<evidence type="ECO:0000259" key="10">
    <source>
        <dbReference type="PROSITE" id="PS50125"/>
    </source>
</evidence>
<evidence type="ECO:0000313" key="11">
    <source>
        <dbReference type="EMBL" id="OHT13545.1"/>
    </source>
</evidence>
<keyword evidence="6" id="KW-0456">Lyase</keyword>
<dbReference type="GO" id="GO:0004016">
    <property type="term" value="F:adenylate cyclase activity"/>
    <property type="evidence" value="ECO:0007669"/>
    <property type="project" value="TreeGrafter"/>
</dbReference>
<dbReference type="VEuPathDB" id="TrichDB:TRFO_03286"/>
<dbReference type="PANTHER" id="PTHR11920">
    <property type="entry name" value="GUANYLYL CYCLASE"/>
    <property type="match status" value="1"/>
</dbReference>
<dbReference type="CDD" id="cd00130">
    <property type="entry name" value="PAS"/>
    <property type="match status" value="1"/>
</dbReference>
<keyword evidence="5 8" id="KW-0472">Membrane</keyword>
<feature type="transmembrane region" description="Helical" evidence="8">
    <location>
        <begin position="109"/>
        <end position="133"/>
    </location>
</feature>
<dbReference type="GO" id="GO:0035556">
    <property type="term" value="P:intracellular signal transduction"/>
    <property type="evidence" value="ECO:0007669"/>
    <property type="project" value="InterPro"/>
</dbReference>
<dbReference type="Gene3D" id="3.30.450.20">
    <property type="entry name" value="PAS domain"/>
    <property type="match status" value="1"/>
</dbReference>
<accession>A0A1J4KQG6</accession>
<evidence type="ECO:0000256" key="2">
    <source>
        <dbReference type="ARBA" id="ARBA00022692"/>
    </source>
</evidence>
<evidence type="ECO:0000256" key="8">
    <source>
        <dbReference type="SAM" id="Phobius"/>
    </source>
</evidence>
<feature type="transmembrane region" description="Helical" evidence="8">
    <location>
        <begin position="153"/>
        <end position="172"/>
    </location>
</feature>
<feature type="transmembrane region" description="Helical" evidence="8">
    <location>
        <begin position="966"/>
        <end position="989"/>
    </location>
</feature>
<organism evidence="11 12">
    <name type="scientific">Tritrichomonas foetus</name>
    <dbReference type="NCBI Taxonomy" id="1144522"/>
    <lineage>
        <taxon>Eukaryota</taxon>
        <taxon>Metamonada</taxon>
        <taxon>Parabasalia</taxon>
        <taxon>Tritrichomonadida</taxon>
        <taxon>Tritrichomonadidae</taxon>
        <taxon>Tritrichomonas</taxon>
    </lineage>
</organism>
<keyword evidence="2 8" id="KW-0812">Transmembrane</keyword>
<reference evidence="11" key="1">
    <citation type="submission" date="2016-10" db="EMBL/GenBank/DDBJ databases">
        <authorList>
            <person name="Benchimol M."/>
            <person name="Almeida L.G."/>
            <person name="Vasconcelos A.T."/>
            <person name="Perreira-Neves A."/>
            <person name="Rosa I.A."/>
            <person name="Tasca T."/>
            <person name="Bogo M.R."/>
            <person name="de Souza W."/>
        </authorList>
    </citation>
    <scope>NUCLEOTIDE SEQUENCE [LARGE SCALE GENOMIC DNA]</scope>
    <source>
        <strain evidence="11">K</strain>
    </source>
</reference>
<feature type="domain" description="Guanylate cyclase" evidence="10">
    <location>
        <begin position="1407"/>
        <end position="1539"/>
    </location>
</feature>
<feature type="transmembrane region" description="Helical" evidence="8">
    <location>
        <begin position="250"/>
        <end position="267"/>
    </location>
</feature>
<dbReference type="Pfam" id="PF13426">
    <property type="entry name" value="PAS_9"/>
    <property type="match status" value="1"/>
</dbReference>
<dbReference type="GO" id="GO:0000166">
    <property type="term" value="F:nucleotide binding"/>
    <property type="evidence" value="ECO:0007669"/>
    <property type="project" value="UniProtKB-KW"/>
</dbReference>
<gene>
    <name evidence="11" type="ORF">TRFO_03286</name>
</gene>
<dbReference type="PROSITE" id="PS50112">
    <property type="entry name" value="PAS"/>
    <property type="match status" value="1"/>
</dbReference>
<dbReference type="EMBL" id="MLAK01000509">
    <property type="protein sequence ID" value="OHT13545.1"/>
    <property type="molecule type" value="Genomic_DNA"/>
</dbReference>
<evidence type="ECO:0000256" key="6">
    <source>
        <dbReference type="ARBA" id="ARBA00023239"/>
    </source>
</evidence>
<proteinExistence type="predicted"/>
<comment type="subcellular location">
    <subcellularLocation>
        <location evidence="1">Membrane</location>
    </subcellularLocation>
</comment>
<dbReference type="CDD" id="cd07302">
    <property type="entry name" value="CHD"/>
    <property type="match status" value="1"/>
</dbReference>
<feature type="transmembrane region" description="Helical" evidence="8">
    <location>
        <begin position="307"/>
        <end position="328"/>
    </location>
</feature>
<evidence type="ECO:0000256" key="3">
    <source>
        <dbReference type="ARBA" id="ARBA00022741"/>
    </source>
</evidence>
<dbReference type="Pfam" id="PF00211">
    <property type="entry name" value="Guanylate_cyc"/>
    <property type="match status" value="1"/>
</dbReference>
<feature type="compositionally biased region" description="Low complexity" evidence="7">
    <location>
        <begin position="591"/>
        <end position="603"/>
    </location>
</feature>
<dbReference type="InterPro" id="IPR000014">
    <property type="entry name" value="PAS"/>
</dbReference>
<evidence type="ECO:0000256" key="7">
    <source>
        <dbReference type="SAM" id="MobiDB-lite"/>
    </source>
</evidence>
<name>A0A1J4KQG6_9EUKA</name>
<feature type="transmembrane region" description="Helical" evidence="8">
    <location>
        <begin position="60"/>
        <end position="81"/>
    </location>
</feature>
<feature type="transmembrane region" description="Helical" evidence="8">
    <location>
        <begin position="224"/>
        <end position="244"/>
    </location>
</feature>
<dbReference type="GO" id="GO:0007168">
    <property type="term" value="P:receptor guanylyl cyclase signaling pathway"/>
    <property type="evidence" value="ECO:0007669"/>
    <property type="project" value="TreeGrafter"/>
</dbReference>
<dbReference type="GO" id="GO:0004383">
    <property type="term" value="F:guanylate cyclase activity"/>
    <property type="evidence" value="ECO:0007669"/>
    <property type="project" value="TreeGrafter"/>
</dbReference>
<dbReference type="InterPro" id="IPR050401">
    <property type="entry name" value="Cyclic_nucleotide_synthase"/>
</dbReference>
<feature type="transmembrane region" description="Helical" evidence="8">
    <location>
        <begin position="178"/>
        <end position="204"/>
    </location>
</feature>
<sequence length="1659" mass="190748">MTNVTFNDESTIKSLTARSASEFGQSPKGDRMSSKLSSYIDETLIPILAEANRLILNKNIFRIFSTLVFYAQFILGGYFLLIPSTPRPDWLNYLSKVFFLKSYDFPERIYQYNFIIINLITFISVFAISLDFIINHKFRRWILYFLRIWHGHLYNIIIIPTTVVTFYSFKIYGENPTISNALICLFNLIGLVYCWAHLFFILIVLEQNPYLTRLLFHYWKPTKLYMNVVINGLVFGICAMSIFFDNWARFIPQIIVLLLVIFRIKIMKELSYESIYMNAFHHSYCFFTIATSILSIVFDITGYNSYYVYYLVPATVYLISFIILLIYIQFKTNRIINELQGNDELQSLDQKNQFFDTLNLSLSDSYYYLQIGLQHNCPLFLDWSLSQYILSRFPNNMELTIFTTWETSFFPSESHLFHCFLTAGLKLPNPAYYIKTHFYQLQRVHIFRQSQVSSESASDLTKIQQKTQMCIDLVSFFWESVANKQHRVSTCVANHVYRNLYEADAIWEEVLEKYPNNAAVAREYSRYLLDAQSSFQSSILWNQKSILLESGTALHSDKMFRCFLKMYPNYLKNKIVDTKGNLNKGKFQRKNSNSDVNNNLSSRSTDDDSSDTIDIEEAFNFLPDYKLRMALERSIRQKASPIINTASLSALFRLALCLGFIVASFILITAHFDPRMLRSSYLIYMNKVGHSFELLTHEMSWLYFSSFPQISNTSKMIDLYTRVLGPQANNITYYFNLSRRNLSYAVYNLSRESLHHLDDFASRLYLYNEEADGLIQLFTRIYSKMPINYTMCGKNSDGLFVIQIPDGITFDLLLRSFLTLIIKLLSDTKEERQLWDQDNDFCEIFLQTELIQTSFYDLVGILSESVTSKYDSEFDQSSTYYVSTTIQALLTYTPFVMLLLVLPNIVFMTSGIDRDKELFIKMIFSVLPEDAQKASQTLFKYEIDSKEKKAKKITSFDFKQNLFNPYVFVNIGMFVVLGILLIIVIFSTLQLDTTIDNLNDHFQLTFLERNILIDMGRDATYLVFLNQMNTDPIFHDFSLFPQEVSVFATPEKAYHLLENDFQKYQEITQIIDNGGNRIKSATGFESKIDNFRQESLCTTQPSDSVIDFVNCLSLDRVISYYTGRITHIKNMYNQTKIWDEVVVEISHIIESRFALDYNNLMDLYSDIINSKLDNFILTSSIFFGVEIVFAILIYIFEYVMIQSIKKEFSVYLSLVLRIDPIAIANNHNIVSWIYGSSSTEKKILTPAHAIFHVSNDAMLLISTDSIIESLNPAATTIFGYTPEQMLGQNIRLLIPPDDNTQFYYYMDLMSKCQTVLTFESTAIGKCDNGANCPLKISLIGLSSSNMKRATYFALLMKDMTEDELQNEAVENAKKQANMILAQILPKDIIGRINKGDRDISFTVNCASVIFIDIEKFSVYASSLTANDIMRNLSKIFTTFEKISMKFDMITKIKLIGDIYMAAGGLFNPDAEPSTHADQVIQFGLQALDAIEELNIQLNANLQIRIGVNTDGPLIAGVLGAERPLFDIVGGPILVAAKLQQTDVAGSIQISEGTYKHIAGTCYRIVQRGLMNLGNGVKQLTYFVQPNDSDNKHLVNMNDTEDDESSDSSMKLTKMVSKTSLITSQVTLMRSRSKASFTNLLALEPKTTLHGVQNSIIHEE</sequence>
<feature type="transmembrane region" description="Helical" evidence="8">
    <location>
        <begin position="1175"/>
        <end position="1196"/>
    </location>
</feature>
<dbReference type="PANTHER" id="PTHR11920:SF335">
    <property type="entry name" value="GUANYLATE CYCLASE"/>
    <property type="match status" value="1"/>
</dbReference>
<dbReference type="OrthoDB" id="60033at2759"/>
<keyword evidence="3" id="KW-0547">Nucleotide-binding</keyword>
<dbReference type="InterPro" id="IPR035965">
    <property type="entry name" value="PAS-like_dom_sf"/>
</dbReference>
<dbReference type="NCBIfam" id="TIGR00229">
    <property type="entry name" value="sensory_box"/>
    <property type="match status" value="1"/>
</dbReference>
<feature type="region of interest" description="Disordered" evidence="7">
    <location>
        <begin position="582"/>
        <end position="610"/>
    </location>
</feature>
<evidence type="ECO:0000256" key="4">
    <source>
        <dbReference type="ARBA" id="ARBA00022989"/>
    </source>
</evidence>
<dbReference type="SMART" id="SM00091">
    <property type="entry name" value="PAS"/>
    <property type="match status" value="1"/>
</dbReference>
<feature type="domain" description="PAS" evidence="9">
    <location>
        <begin position="1250"/>
        <end position="1298"/>
    </location>
</feature>
<evidence type="ECO:0000256" key="5">
    <source>
        <dbReference type="ARBA" id="ARBA00023136"/>
    </source>
</evidence>
<evidence type="ECO:0000313" key="12">
    <source>
        <dbReference type="Proteomes" id="UP000179807"/>
    </source>
</evidence>
<keyword evidence="12" id="KW-1185">Reference proteome</keyword>
<comment type="caution">
    <text evidence="11">The sequence shown here is derived from an EMBL/GenBank/DDBJ whole genome shotgun (WGS) entry which is preliminary data.</text>
</comment>
<dbReference type="GO" id="GO:0001653">
    <property type="term" value="F:peptide receptor activity"/>
    <property type="evidence" value="ECO:0007669"/>
    <property type="project" value="TreeGrafter"/>
</dbReference>
<dbReference type="InterPro" id="IPR029787">
    <property type="entry name" value="Nucleotide_cyclase"/>
</dbReference>
<dbReference type="Gene3D" id="3.30.70.1230">
    <property type="entry name" value="Nucleotide cyclase"/>
    <property type="match status" value="1"/>
</dbReference>
<protein>
    <submittedName>
        <fullName evidence="11">Adenylate and Guanylate cyclase catalytic domain containing protein</fullName>
    </submittedName>
</protein>